<gene>
    <name evidence="3" type="ORF">BIW11_10237</name>
</gene>
<protein>
    <submittedName>
        <fullName evidence="3">Amyloid beta A4 protein-binding family B member 2-like</fullName>
    </submittedName>
</protein>
<feature type="compositionally biased region" description="Polar residues" evidence="1">
    <location>
        <begin position="21"/>
        <end position="32"/>
    </location>
</feature>
<dbReference type="InterPro" id="IPR001202">
    <property type="entry name" value="WW_dom"/>
</dbReference>
<accession>A0A1V9XGV6</accession>
<proteinExistence type="predicted"/>
<evidence type="ECO:0000256" key="1">
    <source>
        <dbReference type="SAM" id="MobiDB-lite"/>
    </source>
</evidence>
<dbReference type="Gene3D" id="2.20.70.10">
    <property type="match status" value="1"/>
</dbReference>
<dbReference type="CDD" id="cd00201">
    <property type="entry name" value="WW"/>
    <property type="match status" value="1"/>
</dbReference>
<dbReference type="EMBL" id="MNPL01011277">
    <property type="protein sequence ID" value="OQR72666.1"/>
    <property type="molecule type" value="Genomic_DNA"/>
</dbReference>
<dbReference type="GO" id="GO:0006355">
    <property type="term" value="P:regulation of DNA-templated transcription"/>
    <property type="evidence" value="ECO:0007669"/>
    <property type="project" value="TreeGrafter"/>
</dbReference>
<dbReference type="InterPro" id="IPR036020">
    <property type="entry name" value="WW_dom_sf"/>
</dbReference>
<dbReference type="STRING" id="418985.A0A1V9XGV6"/>
<dbReference type="PROSITE" id="PS50020">
    <property type="entry name" value="WW_DOMAIN_2"/>
    <property type="match status" value="1"/>
</dbReference>
<dbReference type="InterPro" id="IPR039576">
    <property type="entry name" value="APBB1/2/3"/>
</dbReference>
<evidence type="ECO:0000259" key="2">
    <source>
        <dbReference type="PROSITE" id="PS50020"/>
    </source>
</evidence>
<feature type="non-terminal residue" evidence="3">
    <location>
        <position position="1"/>
    </location>
</feature>
<comment type="caution">
    <text evidence="3">The sequence shown here is derived from an EMBL/GenBank/DDBJ whole genome shotgun (WGS) entry which is preliminary data.</text>
</comment>
<dbReference type="InParanoid" id="A0A1V9XGV6"/>
<dbReference type="AlphaFoldDB" id="A0A1V9XGV6"/>
<dbReference type="GO" id="GO:0005737">
    <property type="term" value="C:cytoplasm"/>
    <property type="evidence" value="ECO:0007669"/>
    <property type="project" value="TreeGrafter"/>
</dbReference>
<dbReference type="GO" id="GO:0005634">
    <property type="term" value="C:nucleus"/>
    <property type="evidence" value="ECO:0007669"/>
    <property type="project" value="TreeGrafter"/>
</dbReference>
<dbReference type="GO" id="GO:0001540">
    <property type="term" value="F:amyloid-beta binding"/>
    <property type="evidence" value="ECO:0007669"/>
    <property type="project" value="InterPro"/>
</dbReference>
<dbReference type="SUPFAM" id="SSF51045">
    <property type="entry name" value="WW domain"/>
    <property type="match status" value="1"/>
</dbReference>
<name>A0A1V9XGV6_9ACAR</name>
<sequence>ASSTLASLSGRELASAERRTGVSSTPCTPQSQRHVRSRRKDTGGPVGAHPLHSGDISRGFGPPTHHTGGAAALLKSTAFEANGNIACSGGGSLTSLTGSPALNRRSMAGVKNMDKSSANFLDYYLSLESAVRQKREACGEQIAPVSANAAASSTNIAISAVNSNGVLIDDNREKAADEALEKHVKPDAAEVPAGWEKHEDEEGAYYWHIATGTIQREMPTVEATNRLTAQHKRLAMPATVTFRTK</sequence>
<reference evidence="3 4" key="1">
    <citation type="journal article" date="2017" name="Gigascience">
        <title>Draft genome of the honey bee ectoparasitic mite, Tropilaelaps mercedesae, is shaped by the parasitic life history.</title>
        <authorList>
            <person name="Dong X."/>
            <person name="Armstrong S.D."/>
            <person name="Xia D."/>
            <person name="Makepeace B.L."/>
            <person name="Darby A.C."/>
            <person name="Kadowaki T."/>
        </authorList>
    </citation>
    <scope>NUCLEOTIDE SEQUENCE [LARGE SCALE GENOMIC DNA]</scope>
    <source>
        <strain evidence="3">Wuxi-XJTLU</strain>
    </source>
</reference>
<organism evidence="3 4">
    <name type="scientific">Tropilaelaps mercedesae</name>
    <dbReference type="NCBI Taxonomy" id="418985"/>
    <lineage>
        <taxon>Eukaryota</taxon>
        <taxon>Metazoa</taxon>
        <taxon>Ecdysozoa</taxon>
        <taxon>Arthropoda</taxon>
        <taxon>Chelicerata</taxon>
        <taxon>Arachnida</taxon>
        <taxon>Acari</taxon>
        <taxon>Parasitiformes</taxon>
        <taxon>Mesostigmata</taxon>
        <taxon>Gamasina</taxon>
        <taxon>Dermanyssoidea</taxon>
        <taxon>Laelapidae</taxon>
        <taxon>Tropilaelaps</taxon>
    </lineage>
</organism>
<feature type="region of interest" description="Disordered" evidence="1">
    <location>
        <begin position="1"/>
        <end position="68"/>
    </location>
</feature>
<evidence type="ECO:0000313" key="3">
    <source>
        <dbReference type="EMBL" id="OQR72666.1"/>
    </source>
</evidence>
<dbReference type="OrthoDB" id="5969782at2759"/>
<feature type="non-terminal residue" evidence="3">
    <location>
        <position position="245"/>
    </location>
</feature>
<dbReference type="Proteomes" id="UP000192247">
    <property type="component" value="Unassembled WGS sequence"/>
</dbReference>
<evidence type="ECO:0000313" key="4">
    <source>
        <dbReference type="Proteomes" id="UP000192247"/>
    </source>
</evidence>
<dbReference type="PANTHER" id="PTHR14058:SF8">
    <property type="entry name" value="PROTEIN FE65 HOMOLOG"/>
    <property type="match status" value="1"/>
</dbReference>
<keyword evidence="4" id="KW-1185">Reference proteome</keyword>
<dbReference type="PANTHER" id="PTHR14058">
    <property type="entry name" value="AMYLOID BETA A4 PRECURSOR PROTEIN-BINDING FAMILY B"/>
    <property type="match status" value="1"/>
</dbReference>
<feature type="domain" description="WW" evidence="2">
    <location>
        <begin position="189"/>
        <end position="221"/>
    </location>
</feature>